<evidence type="ECO:0000259" key="10">
    <source>
        <dbReference type="PROSITE" id="PS50823"/>
    </source>
</evidence>
<dbReference type="Pfam" id="PF07650">
    <property type="entry name" value="KH_2"/>
    <property type="match status" value="1"/>
</dbReference>
<dbReference type="HAMAP" id="MF_00367">
    <property type="entry name" value="GTPase_Era"/>
    <property type="match status" value="1"/>
</dbReference>
<evidence type="ECO:0000256" key="5">
    <source>
        <dbReference type="ARBA" id="ARBA00023134"/>
    </source>
</evidence>
<name>A0ABW7IY56_9VIBR</name>
<dbReference type="Gene3D" id="3.40.50.300">
    <property type="entry name" value="P-loop containing nucleotide triphosphate hydrolases"/>
    <property type="match status" value="1"/>
</dbReference>
<proteinExistence type="inferred from homology"/>
<feature type="region of interest" description="G1" evidence="7">
    <location>
        <begin position="47"/>
        <end position="54"/>
    </location>
</feature>
<evidence type="ECO:0000259" key="11">
    <source>
        <dbReference type="PROSITE" id="PS51713"/>
    </source>
</evidence>
<protein>
    <recommendedName>
        <fullName evidence="2 6">GTPase Era</fullName>
    </recommendedName>
</protein>
<evidence type="ECO:0000256" key="7">
    <source>
        <dbReference type="PROSITE-ProRule" id="PRU01050"/>
    </source>
</evidence>
<dbReference type="EMBL" id="JBIHSN010000002">
    <property type="protein sequence ID" value="MFH0265839.1"/>
    <property type="molecule type" value="Genomic_DNA"/>
</dbReference>
<dbReference type="PROSITE" id="PS50823">
    <property type="entry name" value="KH_TYPE_2"/>
    <property type="match status" value="1"/>
</dbReference>
<dbReference type="Proteomes" id="UP001607151">
    <property type="component" value="Unassembled WGS sequence"/>
</dbReference>
<dbReference type="NCBIfam" id="TIGR00231">
    <property type="entry name" value="small_GTP"/>
    <property type="match status" value="1"/>
</dbReference>
<dbReference type="InterPro" id="IPR015946">
    <property type="entry name" value="KH_dom-like_a/b"/>
</dbReference>
<keyword evidence="6" id="KW-0472">Membrane</keyword>
<organism evidence="12 13">
    <name type="scientific">Vibrio rumoiensis</name>
    <dbReference type="NCBI Taxonomy" id="76258"/>
    <lineage>
        <taxon>Bacteria</taxon>
        <taxon>Pseudomonadati</taxon>
        <taxon>Pseudomonadota</taxon>
        <taxon>Gammaproteobacteria</taxon>
        <taxon>Vibrionales</taxon>
        <taxon>Vibrionaceae</taxon>
        <taxon>Vibrio</taxon>
    </lineage>
</organism>
<dbReference type="CDD" id="cd22534">
    <property type="entry name" value="KH-II_Era"/>
    <property type="match status" value="1"/>
</dbReference>
<dbReference type="RefSeq" id="WP_089137867.1">
    <property type="nucleotide sequence ID" value="NZ_AP018685.1"/>
</dbReference>
<accession>A0ABW7IY56</accession>
<evidence type="ECO:0000313" key="13">
    <source>
        <dbReference type="Proteomes" id="UP001607151"/>
    </source>
</evidence>
<comment type="function">
    <text evidence="6">An essential GTPase that binds both GDP and GTP, with rapid nucleotide exchange. Plays a role in 16S rRNA processing and 30S ribosomal subunit biogenesis and possibly also in cell cycle regulation and energy metabolism.</text>
</comment>
<dbReference type="InterPro" id="IPR009019">
    <property type="entry name" value="KH_sf_prok-type"/>
</dbReference>
<comment type="subcellular location">
    <subcellularLocation>
        <location evidence="6">Cytoplasm</location>
    </subcellularLocation>
    <subcellularLocation>
        <location evidence="6">Cell membrane</location>
        <topology evidence="6">Peripheral membrane protein</topology>
    </subcellularLocation>
</comment>
<feature type="region of interest" description="G5" evidence="7">
    <location>
        <begin position="186"/>
        <end position="188"/>
    </location>
</feature>
<evidence type="ECO:0000256" key="9">
    <source>
        <dbReference type="SAM" id="MobiDB-lite"/>
    </source>
</evidence>
<dbReference type="InterPro" id="IPR005662">
    <property type="entry name" value="GTPase_Era-like"/>
</dbReference>
<evidence type="ECO:0000256" key="1">
    <source>
        <dbReference type="ARBA" id="ARBA00007921"/>
    </source>
</evidence>
<dbReference type="Gene3D" id="3.30.300.20">
    <property type="match status" value="1"/>
</dbReference>
<evidence type="ECO:0000256" key="3">
    <source>
        <dbReference type="ARBA" id="ARBA00022741"/>
    </source>
</evidence>
<feature type="region of interest" description="Disordered" evidence="9">
    <location>
        <begin position="1"/>
        <end position="34"/>
    </location>
</feature>
<feature type="region of interest" description="G2" evidence="7">
    <location>
        <begin position="73"/>
        <end position="77"/>
    </location>
</feature>
<keyword evidence="5 6" id="KW-0342">GTP-binding</keyword>
<feature type="binding site" evidence="6">
    <location>
        <begin position="94"/>
        <end position="98"/>
    </location>
    <ligand>
        <name>GTP</name>
        <dbReference type="ChEBI" id="CHEBI:37565"/>
    </ligand>
</feature>
<comment type="subunit">
    <text evidence="6">Monomer.</text>
</comment>
<feature type="region of interest" description="G4" evidence="7">
    <location>
        <begin position="156"/>
        <end position="159"/>
    </location>
</feature>
<keyword evidence="6" id="KW-0690">Ribosome biogenesis</keyword>
<comment type="similarity">
    <text evidence="1 6 7 8">Belongs to the TRAFAC class TrmE-Era-EngA-EngB-Septin-like GTPase superfamily. Era GTPase family.</text>
</comment>
<feature type="domain" description="KH type-2" evidence="10">
    <location>
        <begin position="230"/>
        <end position="316"/>
    </location>
</feature>
<keyword evidence="13" id="KW-1185">Reference proteome</keyword>
<dbReference type="NCBIfam" id="TIGR00436">
    <property type="entry name" value="era"/>
    <property type="match status" value="1"/>
</dbReference>
<feature type="binding site" evidence="6">
    <location>
        <begin position="47"/>
        <end position="54"/>
    </location>
    <ligand>
        <name>GTP</name>
        <dbReference type="ChEBI" id="CHEBI:37565"/>
    </ligand>
</feature>
<keyword evidence="4 6" id="KW-0694">RNA-binding</keyword>
<dbReference type="InterPro" id="IPR006073">
    <property type="entry name" value="GTP-bd"/>
</dbReference>
<evidence type="ECO:0000313" key="12">
    <source>
        <dbReference type="EMBL" id="MFH0265839.1"/>
    </source>
</evidence>
<dbReference type="CDD" id="cd04163">
    <property type="entry name" value="Era"/>
    <property type="match status" value="1"/>
</dbReference>
<dbReference type="PANTHER" id="PTHR42698:SF1">
    <property type="entry name" value="GTPASE ERA, MITOCHONDRIAL"/>
    <property type="match status" value="1"/>
</dbReference>
<dbReference type="PANTHER" id="PTHR42698">
    <property type="entry name" value="GTPASE ERA"/>
    <property type="match status" value="1"/>
</dbReference>
<dbReference type="SUPFAM" id="SSF54814">
    <property type="entry name" value="Prokaryotic type KH domain (KH-domain type II)"/>
    <property type="match status" value="1"/>
</dbReference>
<comment type="caution">
    <text evidence="12">The sequence shown here is derived from an EMBL/GenBank/DDBJ whole genome shotgun (WGS) entry which is preliminary data.</text>
</comment>
<evidence type="ECO:0000256" key="2">
    <source>
        <dbReference type="ARBA" id="ARBA00020484"/>
    </source>
</evidence>
<evidence type="ECO:0000256" key="8">
    <source>
        <dbReference type="RuleBase" id="RU003761"/>
    </source>
</evidence>
<evidence type="ECO:0000256" key="6">
    <source>
        <dbReference type="HAMAP-Rule" id="MF_00367"/>
    </source>
</evidence>
<gene>
    <name evidence="6 12" type="primary">era</name>
    <name evidence="12" type="ORF">ACGRQ9_10205</name>
</gene>
<dbReference type="SUPFAM" id="SSF52540">
    <property type="entry name" value="P-loop containing nucleoside triphosphate hydrolases"/>
    <property type="match status" value="1"/>
</dbReference>
<dbReference type="Pfam" id="PF01926">
    <property type="entry name" value="MMR_HSR1"/>
    <property type="match status" value="1"/>
</dbReference>
<feature type="domain" description="Era-type G" evidence="11">
    <location>
        <begin position="39"/>
        <end position="207"/>
    </location>
</feature>
<dbReference type="InterPro" id="IPR005225">
    <property type="entry name" value="Small_GTP-bd"/>
</dbReference>
<evidence type="ECO:0000256" key="4">
    <source>
        <dbReference type="ARBA" id="ARBA00022884"/>
    </source>
</evidence>
<sequence length="334" mass="38084">MANKNDPQDEQEFDLDAYFAGEAQPNQAASEEIDPSEQRCGFIAIVGRPNVGKSTLLNHLLGQKISITSRKPQTTRHRIMGVDTEGAFQAIYVDTPGLHIEEKRAINRLMNRAANSSLSDVNLVLFLVDGTQWTPDDEMVLNKLRTANFPTVLLINKVDNVKDRTEVMTHMQTLSEKMDFVDIIPISAKHGRNTDAIHERVRAALPQAVHHFPEEYVTDRSQRFMASEIIREKLMRFTGEELPYSVTVEIERFDYNPETDGFHINALILVERIGQKKMVIGKGGEKIKTIGREARLDMEELFERKVYLETWVKVKSGWADDERALRSLGYIDDL</sequence>
<keyword evidence="6" id="KW-1003">Cell membrane</keyword>
<dbReference type="InterPro" id="IPR030388">
    <property type="entry name" value="G_ERA_dom"/>
</dbReference>
<keyword evidence="3 6" id="KW-0547">Nucleotide-binding</keyword>
<feature type="binding site" evidence="6">
    <location>
        <begin position="156"/>
        <end position="159"/>
    </location>
    <ligand>
        <name>GTP</name>
        <dbReference type="ChEBI" id="CHEBI:37565"/>
    </ligand>
</feature>
<dbReference type="NCBIfam" id="NF000908">
    <property type="entry name" value="PRK00089.1"/>
    <property type="match status" value="1"/>
</dbReference>
<dbReference type="InterPro" id="IPR027417">
    <property type="entry name" value="P-loop_NTPase"/>
</dbReference>
<keyword evidence="6" id="KW-0963">Cytoplasm</keyword>
<dbReference type="InterPro" id="IPR004044">
    <property type="entry name" value="KH_dom_type_2"/>
</dbReference>
<feature type="region of interest" description="G3" evidence="7">
    <location>
        <begin position="94"/>
        <end position="97"/>
    </location>
</feature>
<keyword evidence="6" id="KW-0699">rRNA-binding</keyword>
<dbReference type="PROSITE" id="PS51713">
    <property type="entry name" value="G_ERA"/>
    <property type="match status" value="1"/>
</dbReference>
<reference evidence="12 13" key="1">
    <citation type="submission" date="2024-10" db="EMBL/GenBank/DDBJ databases">
        <authorList>
            <person name="Yibar A."/>
            <person name="Saticioglu I.B."/>
            <person name="Duman M."/>
            <person name="Ajmi N."/>
            <person name="Gurler F."/>
            <person name="Ay H."/>
            <person name="Onuk E."/>
            <person name="Guler S."/>
            <person name="Romalde J.L."/>
        </authorList>
    </citation>
    <scope>NUCLEOTIDE SEQUENCE [LARGE SCALE GENOMIC DNA]</scope>
    <source>
        <strain evidence="12 13">14-MA-B</strain>
    </source>
</reference>